<accession>A0ABX9LYF6</accession>
<evidence type="ECO:0000313" key="2">
    <source>
        <dbReference type="Proteomes" id="UP000285569"/>
    </source>
</evidence>
<feature type="non-terminal residue" evidence="1">
    <location>
        <position position="183"/>
    </location>
</feature>
<dbReference type="EMBL" id="QHCR01000010">
    <property type="protein sequence ID" value="RHX77878.1"/>
    <property type="molecule type" value="Genomic_DNA"/>
</dbReference>
<organism evidence="1 2">
    <name type="scientific">Leptospira yasudae</name>
    <dbReference type="NCBI Taxonomy" id="2202201"/>
    <lineage>
        <taxon>Bacteria</taxon>
        <taxon>Pseudomonadati</taxon>
        <taxon>Spirochaetota</taxon>
        <taxon>Spirochaetia</taxon>
        <taxon>Leptospirales</taxon>
        <taxon>Leptospiraceae</taxon>
        <taxon>Leptospira</taxon>
    </lineage>
</organism>
<comment type="caution">
    <text evidence="1">The sequence shown here is derived from an EMBL/GenBank/DDBJ whole genome shotgun (WGS) entry which is preliminary data.</text>
</comment>
<gene>
    <name evidence="1" type="ORF">DLM77_18860</name>
</gene>
<evidence type="ECO:0000313" key="1">
    <source>
        <dbReference type="EMBL" id="RHX77878.1"/>
    </source>
</evidence>
<reference evidence="1 2" key="2">
    <citation type="journal article" date="2020" name="Int. J. Syst. Evol. Microbiol.">
        <title>Leptospira yasudae sp. nov. and Leptospira stimsonii sp. nov., two new species of the pathogenic group isolated from environmental sources.</title>
        <authorList>
            <person name="Casanovas-Massana A."/>
            <person name="Hamond C."/>
            <person name="Santos L.A."/>
            <person name="de Oliveira D."/>
            <person name="Hacker K.P."/>
            <person name="Balassiano I."/>
            <person name="Costa F."/>
            <person name="Medeiros M.A."/>
            <person name="Reis M.G."/>
            <person name="Ko A.I."/>
            <person name="Wunder E.A."/>
        </authorList>
    </citation>
    <scope>NUCLEOTIDE SEQUENCE [LARGE SCALE GENOMIC DNA]</scope>
    <source>
        <strain evidence="1 2">B21</strain>
    </source>
</reference>
<name>A0ABX9LYF6_9LEPT</name>
<keyword evidence="2" id="KW-1185">Reference proteome</keyword>
<dbReference type="Proteomes" id="UP000285569">
    <property type="component" value="Unassembled WGS sequence"/>
</dbReference>
<sequence>MYYFFKRILDLNLAVTKTVLQKRKKGACSFRTKTFLIFFAWIAFSGVFGKTISGWGSANLNSSSELSRTSLEYSHWESADENSLSKSIETKPVLFQTISLFASFDSQSGLPSDQMFESFQEDKIVTLVRLGLVSNNIFRSSNAPSLQTSRDRNLGDSASVFLQFLATVRTVRDSETDRFLSRP</sequence>
<reference evidence="2" key="1">
    <citation type="submission" date="2018-05" db="EMBL/GenBank/DDBJ databases">
        <title>Leptospira yasudae sp. nov. and Leptospira stimsonii sp. nov., two pathogenic species of the genus Leptospira isolated from environmental sources.</title>
        <authorList>
            <person name="Casanovas-Massana A."/>
            <person name="Hamond C."/>
            <person name="Santos L.A."/>
            <person name="Hacker K.P."/>
            <person name="Balassiano I."/>
            <person name="Medeiros M.A."/>
            <person name="Reis M.G."/>
            <person name="Ko A.I."/>
            <person name="Wunder E.A."/>
        </authorList>
    </citation>
    <scope>NUCLEOTIDE SEQUENCE [LARGE SCALE GENOMIC DNA]</scope>
    <source>
        <strain evidence="2">B21</strain>
    </source>
</reference>
<protein>
    <submittedName>
        <fullName evidence="1">Uncharacterized protein</fullName>
    </submittedName>
</protein>
<proteinExistence type="predicted"/>